<dbReference type="RefSeq" id="WP_129749642.1">
    <property type="nucleotide sequence ID" value="NZ_JUIW01000002.1"/>
</dbReference>
<evidence type="ECO:0000256" key="1">
    <source>
        <dbReference type="ARBA" id="ARBA00004442"/>
    </source>
</evidence>
<evidence type="ECO:0000256" key="3">
    <source>
        <dbReference type="ARBA" id="ARBA00023237"/>
    </source>
</evidence>
<comment type="caution">
    <text evidence="4">The sequence shown here is derived from an EMBL/GenBank/DDBJ whole genome shotgun (WGS) entry which is preliminary data.</text>
</comment>
<dbReference type="EMBL" id="JUIW01000002">
    <property type="protein sequence ID" value="RYJ44827.1"/>
    <property type="molecule type" value="Genomic_DNA"/>
</dbReference>
<accession>A0A444WG90</accession>
<evidence type="ECO:0000313" key="5">
    <source>
        <dbReference type="Proteomes" id="UP000289775"/>
    </source>
</evidence>
<comment type="subcellular location">
    <subcellularLocation>
        <location evidence="1">Cell outer membrane</location>
    </subcellularLocation>
</comment>
<dbReference type="GO" id="GO:0009279">
    <property type="term" value="C:cell outer membrane"/>
    <property type="evidence" value="ECO:0007669"/>
    <property type="project" value="UniProtKB-SubCell"/>
</dbReference>
<dbReference type="Gene3D" id="2.40.170.20">
    <property type="entry name" value="TonB-dependent receptor, beta-barrel domain"/>
    <property type="match status" value="1"/>
</dbReference>
<keyword evidence="2" id="KW-0472">Membrane</keyword>
<dbReference type="SUPFAM" id="SSF49464">
    <property type="entry name" value="Carboxypeptidase regulatory domain-like"/>
    <property type="match status" value="1"/>
</dbReference>
<sequence length="840" mass="95865">MFNNRFLFFILFLFPILCLAQDDRKKPLSEILDAIAREYNINFNKIDEELIVYTIIPPENKLSLNEKLKYIEKNTRLRIEAINDKYYSVFNDVGMDKPLCGYLLDRETGQGIENAQISIEGSTTSLASGINGFFSIPELTPNLISINHLGYEPKIINPQDLYVSDCPKIFLTPVILQLDEVIAERYLTLGITKQEFGELVVKPRKFGLLPGLTEPDVLQTMLQIPGIASIDETVSNISVRGGTHDQNLFLWNGIRIYQTGHFFGLISPFNALPSTSITIYKNGTSAFYGESVSSTVDITSSTPFVSGFYTAFNADMISASFFTKVNIDTKSDIQVSGRRSYTDVLETPTYKSYRERVFQNTTVTDVAQNSDLPVKSDDNFYFYDFSLQYNRQIDSLHTLTVNGIGIHNFLEINQKTAIAEREVHLIQQNFGASIAFNSDWSLKHKSFVKGNFSWYDVEAENEAIENYQETFQQNRIFTKDLSVGYTFSGSRQLGVAIGYELNETSILNLDRINDPEFSKRSKEVNVTNSGIAEVQLKSKDSDIYTKLGVRVNSYSKTGKIIIEPRLSFGKLLNEKFRIEVLGERKSQSMSQIIDLQQDFLGIEKRRWVLANNADTPLQISWQSSVALTYNYKDLLITLEPFYKKTEGISSNSQGFQNQFEFLDTTGSYTVFGGELLFQKKIWRFYNWLSYTYNNNEYNFIGYIPPQFRNNYSISNAISAATVYEWSNYKIGLGCKWHTGKVVTEPDGYSIDTENPANSFIEYKQPNSTELNDYFQVNLSFSKNWKIGKSDLSLNGAITNLFNRQNILNRYYRINKQNNNIESVNIYSIGFTPNVGVKLIL</sequence>
<evidence type="ECO:0000313" key="4">
    <source>
        <dbReference type="EMBL" id="RYJ44827.1"/>
    </source>
</evidence>
<dbReference type="Gene3D" id="2.170.130.10">
    <property type="entry name" value="TonB-dependent receptor, plug domain"/>
    <property type="match status" value="1"/>
</dbReference>
<keyword evidence="3" id="KW-0998">Cell outer membrane</keyword>
<keyword evidence="4" id="KW-0675">Receptor</keyword>
<gene>
    <name evidence="4" type="ORF">NU09_0461</name>
</gene>
<protein>
    <submittedName>
        <fullName evidence="4">TonB-dependent receptor family protein</fullName>
    </submittedName>
</protein>
<evidence type="ECO:0000256" key="2">
    <source>
        <dbReference type="ARBA" id="ARBA00023136"/>
    </source>
</evidence>
<dbReference type="SUPFAM" id="SSF56935">
    <property type="entry name" value="Porins"/>
    <property type="match status" value="1"/>
</dbReference>
<keyword evidence="5" id="KW-1185">Reference proteome</keyword>
<dbReference type="InterPro" id="IPR037066">
    <property type="entry name" value="Plug_dom_sf"/>
</dbReference>
<dbReference type="OrthoDB" id="9803050at2"/>
<dbReference type="AlphaFoldDB" id="A0A444WG90"/>
<dbReference type="InterPro" id="IPR036942">
    <property type="entry name" value="Beta-barrel_TonB_sf"/>
</dbReference>
<proteinExistence type="predicted"/>
<organism evidence="4 5">
    <name type="scientific">Flavobacterium beibuense</name>
    <dbReference type="NCBI Taxonomy" id="657326"/>
    <lineage>
        <taxon>Bacteria</taxon>
        <taxon>Pseudomonadati</taxon>
        <taxon>Bacteroidota</taxon>
        <taxon>Flavobacteriia</taxon>
        <taxon>Flavobacteriales</taxon>
        <taxon>Flavobacteriaceae</taxon>
        <taxon>Flavobacterium</taxon>
    </lineage>
</organism>
<dbReference type="Proteomes" id="UP000289775">
    <property type="component" value="Unassembled WGS sequence"/>
</dbReference>
<dbReference type="InterPro" id="IPR008969">
    <property type="entry name" value="CarboxyPept-like_regulatory"/>
</dbReference>
<name>A0A444WG90_9FLAO</name>
<reference evidence="4 5" key="1">
    <citation type="submission" date="2014-12" db="EMBL/GenBank/DDBJ databases">
        <title>Genome sequence of Flavobacterium beibuense RSKm HC5.</title>
        <authorList>
            <person name="Kim J.F."/>
            <person name="Song J.Y."/>
            <person name="Kwak M.-J."/>
            <person name="Lee S.-W."/>
        </authorList>
    </citation>
    <scope>NUCLEOTIDE SEQUENCE [LARGE SCALE GENOMIC DNA]</scope>
    <source>
        <strain evidence="4 5">RSKm HC5</strain>
    </source>
</reference>